<evidence type="ECO:0000313" key="13">
    <source>
        <dbReference type="Proteomes" id="UP000214365"/>
    </source>
</evidence>
<feature type="domain" description="Helicase ATP-binding" evidence="10">
    <location>
        <begin position="25"/>
        <end position="157"/>
    </location>
</feature>
<evidence type="ECO:0000313" key="12">
    <source>
        <dbReference type="EMBL" id="OKL59228.1"/>
    </source>
</evidence>
<evidence type="ECO:0000256" key="3">
    <source>
        <dbReference type="ARBA" id="ARBA00022801"/>
    </source>
</evidence>
<keyword evidence="9" id="KW-0732">Signal</keyword>
<gene>
    <name evidence="12" type="ORF">UA08_05670</name>
</gene>
<accession>A0A225APM0</accession>
<dbReference type="GO" id="GO:0005634">
    <property type="term" value="C:nucleus"/>
    <property type="evidence" value="ECO:0007669"/>
    <property type="project" value="TreeGrafter"/>
</dbReference>
<name>A0A225APM0_TALAT</name>
<dbReference type="Proteomes" id="UP000214365">
    <property type="component" value="Unassembled WGS sequence"/>
</dbReference>
<dbReference type="GO" id="GO:0043138">
    <property type="term" value="F:3'-5' DNA helicase activity"/>
    <property type="evidence" value="ECO:0007669"/>
    <property type="project" value="UniProtKB-EC"/>
</dbReference>
<feature type="signal peptide" evidence="9">
    <location>
        <begin position="1"/>
        <end position="31"/>
    </location>
</feature>
<evidence type="ECO:0000256" key="7">
    <source>
        <dbReference type="ARBA" id="ARBA00034808"/>
    </source>
</evidence>
<dbReference type="PROSITE" id="PS51194">
    <property type="entry name" value="HELICASE_CTER"/>
    <property type="match status" value="1"/>
</dbReference>
<dbReference type="InterPro" id="IPR011545">
    <property type="entry name" value="DEAD/DEAH_box_helicase_dom"/>
</dbReference>
<dbReference type="PROSITE" id="PS51192">
    <property type="entry name" value="HELICASE_ATP_BIND_1"/>
    <property type="match status" value="1"/>
</dbReference>
<keyword evidence="5" id="KW-0067">ATP-binding</keyword>
<dbReference type="RefSeq" id="XP_020119349.1">
    <property type="nucleotide sequence ID" value="XM_020267966.1"/>
</dbReference>
<protein>
    <recommendedName>
        <fullName evidence="7">DNA 3'-5' helicase</fullName>
        <ecNumber evidence="7">5.6.2.4</ecNumber>
    </recommendedName>
</protein>
<dbReference type="AlphaFoldDB" id="A0A225APM0"/>
<keyword evidence="13" id="KW-1185">Reference proteome</keyword>
<dbReference type="CDD" id="cd17920">
    <property type="entry name" value="DEXHc_RecQ"/>
    <property type="match status" value="1"/>
</dbReference>
<dbReference type="PANTHER" id="PTHR13710">
    <property type="entry name" value="DNA HELICASE RECQ FAMILY MEMBER"/>
    <property type="match status" value="1"/>
</dbReference>
<organism evidence="12 13">
    <name type="scientific">Talaromyces atroroseus</name>
    <dbReference type="NCBI Taxonomy" id="1441469"/>
    <lineage>
        <taxon>Eukaryota</taxon>
        <taxon>Fungi</taxon>
        <taxon>Dikarya</taxon>
        <taxon>Ascomycota</taxon>
        <taxon>Pezizomycotina</taxon>
        <taxon>Eurotiomycetes</taxon>
        <taxon>Eurotiomycetidae</taxon>
        <taxon>Eurotiales</taxon>
        <taxon>Trichocomaceae</taxon>
        <taxon>Talaromyces</taxon>
        <taxon>Talaromyces sect. Trachyspermi</taxon>
    </lineage>
</organism>
<reference evidence="12 13" key="1">
    <citation type="submission" date="2015-06" db="EMBL/GenBank/DDBJ databases">
        <title>Talaromyces atroroseus IBT 11181 draft genome.</title>
        <authorList>
            <person name="Rasmussen K.B."/>
            <person name="Rasmussen S."/>
            <person name="Petersen B."/>
            <person name="Sicheritz-Ponten T."/>
            <person name="Mortensen U.H."/>
            <person name="Thrane U."/>
        </authorList>
    </citation>
    <scope>NUCLEOTIDE SEQUENCE [LARGE SCALE GENOMIC DNA]</scope>
    <source>
        <strain evidence="12 13">IBT 11181</strain>
    </source>
</reference>
<dbReference type="GeneID" id="31005426"/>
<dbReference type="InterPro" id="IPR014001">
    <property type="entry name" value="Helicase_ATP-bd"/>
</dbReference>
<evidence type="ECO:0000256" key="5">
    <source>
        <dbReference type="ARBA" id="ARBA00022840"/>
    </source>
</evidence>
<dbReference type="GO" id="GO:0000724">
    <property type="term" value="P:double-strand break repair via homologous recombination"/>
    <property type="evidence" value="ECO:0007669"/>
    <property type="project" value="TreeGrafter"/>
</dbReference>
<dbReference type="InterPro" id="IPR004589">
    <property type="entry name" value="DNA_helicase_ATP-dep_RecQ"/>
</dbReference>
<dbReference type="PANTHER" id="PTHR13710:SF152">
    <property type="entry name" value="ATP-DEPENDENT DNA HELICASE Q5"/>
    <property type="match status" value="1"/>
</dbReference>
<evidence type="ECO:0000259" key="11">
    <source>
        <dbReference type="PROSITE" id="PS51194"/>
    </source>
</evidence>
<evidence type="ECO:0000256" key="6">
    <source>
        <dbReference type="ARBA" id="ARBA00034617"/>
    </source>
</evidence>
<comment type="catalytic activity">
    <reaction evidence="6">
        <text>Couples ATP hydrolysis with the unwinding of duplex DNA by translocating in the 3'-5' direction.</text>
        <dbReference type="EC" id="5.6.2.4"/>
    </reaction>
</comment>
<evidence type="ECO:0000256" key="4">
    <source>
        <dbReference type="ARBA" id="ARBA00022806"/>
    </source>
</evidence>
<evidence type="ECO:0000256" key="1">
    <source>
        <dbReference type="ARBA" id="ARBA00005446"/>
    </source>
</evidence>
<dbReference type="SMART" id="SM00490">
    <property type="entry name" value="HELICc"/>
    <property type="match status" value="1"/>
</dbReference>
<evidence type="ECO:0000256" key="9">
    <source>
        <dbReference type="SAM" id="SignalP"/>
    </source>
</evidence>
<sequence>MSSCRLLPPLEKVFAFNCPLLLVMAVDQVAALEAYGIPVATINGTTPLPERKAIIEDLLSGHPKTRLLYVTPEFCCTETFRRNLIRIHAQGELNRVAIDEAHCISEWGHDFRPAYKELSWFRKTFTSPLVPITALTATATPKVRDDVVKLLGLDRTSIKWFHTPSARPNIHYEVRYIEGIEEDDDEEEKRVQDLLQWLDFVRNRHHTRHNRDSCSTDTNVKPPPISGIVYVPLRSVADELARILSCSGRDIHAIAYHAGLPASERKRIQNMWASKDTTADDMNQQNGAPRPAFSIVVATNAFGMGIDNPHVRFVVHWTPPRSFEGLVQESGRAGRDGRAAVSIIYYNRNERDRVFERLKKDENPHGGRAGNRYAPQSANSKARSLQARVESFGKVIAFCEATNRCRHQIIKEFSGDLELENIMSSQTTDQASCSSSSSSSPCDFACDVCKYGPEKISRQKKDMLKFTAQLEAAVMAAMLPGYESFWSF</sequence>
<keyword evidence="2" id="KW-0547">Nucleotide-binding</keyword>
<evidence type="ECO:0000256" key="8">
    <source>
        <dbReference type="SAM" id="MobiDB-lite"/>
    </source>
</evidence>
<dbReference type="EC" id="5.6.2.4" evidence="7"/>
<dbReference type="Pfam" id="PF00270">
    <property type="entry name" value="DEAD"/>
    <property type="match status" value="1"/>
</dbReference>
<dbReference type="GO" id="GO:0009378">
    <property type="term" value="F:four-way junction helicase activity"/>
    <property type="evidence" value="ECO:0007669"/>
    <property type="project" value="TreeGrafter"/>
</dbReference>
<evidence type="ECO:0000256" key="2">
    <source>
        <dbReference type="ARBA" id="ARBA00022741"/>
    </source>
</evidence>
<keyword evidence="3" id="KW-0378">Hydrolase</keyword>
<dbReference type="GO" id="GO:0003676">
    <property type="term" value="F:nucleic acid binding"/>
    <property type="evidence" value="ECO:0007669"/>
    <property type="project" value="InterPro"/>
</dbReference>
<dbReference type="GO" id="GO:0016787">
    <property type="term" value="F:hydrolase activity"/>
    <property type="evidence" value="ECO:0007669"/>
    <property type="project" value="UniProtKB-KW"/>
</dbReference>
<comment type="similarity">
    <text evidence="1">Belongs to the helicase family. RecQ subfamily.</text>
</comment>
<comment type="caution">
    <text evidence="12">The sequence shown here is derived from an EMBL/GenBank/DDBJ whole genome shotgun (WGS) entry which is preliminary data.</text>
</comment>
<dbReference type="Gene3D" id="3.40.50.300">
    <property type="entry name" value="P-loop containing nucleotide triphosphate hydrolases"/>
    <property type="match status" value="2"/>
</dbReference>
<dbReference type="Pfam" id="PF00271">
    <property type="entry name" value="Helicase_C"/>
    <property type="match status" value="1"/>
</dbReference>
<dbReference type="OrthoDB" id="10261556at2759"/>
<keyword evidence="4" id="KW-0347">Helicase</keyword>
<dbReference type="InterPro" id="IPR001650">
    <property type="entry name" value="Helicase_C-like"/>
</dbReference>
<dbReference type="SUPFAM" id="SSF52540">
    <property type="entry name" value="P-loop containing nucleoside triphosphate hydrolases"/>
    <property type="match status" value="1"/>
</dbReference>
<dbReference type="GO" id="GO:0005737">
    <property type="term" value="C:cytoplasm"/>
    <property type="evidence" value="ECO:0007669"/>
    <property type="project" value="TreeGrafter"/>
</dbReference>
<dbReference type="EMBL" id="LFMY01000008">
    <property type="protein sequence ID" value="OKL59228.1"/>
    <property type="molecule type" value="Genomic_DNA"/>
</dbReference>
<dbReference type="GO" id="GO:0005524">
    <property type="term" value="F:ATP binding"/>
    <property type="evidence" value="ECO:0007669"/>
    <property type="project" value="UniProtKB-KW"/>
</dbReference>
<dbReference type="NCBIfam" id="TIGR00614">
    <property type="entry name" value="recQ_fam"/>
    <property type="match status" value="1"/>
</dbReference>
<feature type="chain" id="PRO_5012578617" description="DNA 3'-5' helicase" evidence="9">
    <location>
        <begin position="32"/>
        <end position="488"/>
    </location>
</feature>
<dbReference type="InterPro" id="IPR027417">
    <property type="entry name" value="P-loop_NTPase"/>
</dbReference>
<feature type="domain" description="Helicase C-terminal" evidence="11">
    <location>
        <begin position="193"/>
        <end position="386"/>
    </location>
</feature>
<evidence type="ECO:0000259" key="10">
    <source>
        <dbReference type="PROSITE" id="PS51192"/>
    </source>
</evidence>
<dbReference type="GO" id="GO:0005694">
    <property type="term" value="C:chromosome"/>
    <property type="evidence" value="ECO:0007669"/>
    <property type="project" value="TreeGrafter"/>
</dbReference>
<proteinExistence type="inferred from homology"/>
<feature type="region of interest" description="Disordered" evidence="8">
    <location>
        <begin position="359"/>
        <end position="379"/>
    </location>
</feature>
<dbReference type="STRING" id="1441469.A0A225APM0"/>